<evidence type="ECO:0000313" key="5">
    <source>
        <dbReference type="EMBL" id="KYG34366.1"/>
    </source>
</evidence>
<dbReference type="InterPro" id="IPR002577">
    <property type="entry name" value="HTH_HxlR"/>
</dbReference>
<dbReference type="PANTHER" id="PTHR33204:SF29">
    <property type="entry name" value="TRANSCRIPTIONAL REGULATOR"/>
    <property type="match status" value="1"/>
</dbReference>
<evidence type="ECO:0000259" key="4">
    <source>
        <dbReference type="PROSITE" id="PS51118"/>
    </source>
</evidence>
<comment type="caution">
    <text evidence="5">The sequence shown here is derived from an EMBL/GenBank/DDBJ whole genome shotgun (WGS) entry which is preliminary data.</text>
</comment>
<keyword evidence="6" id="KW-1185">Reference proteome</keyword>
<dbReference type="PANTHER" id="PTHR33204">
    <property type="entry name" value="TRANSCRIPTIONAL REGULATOR, MARR FAMILY"/>
    <property type="match status" value="1"/>
</dbReference>
<evidence type="ECO:0000256" key="1">
    <source>
        <dbReference type="ARBA" id="ARBA00023015"/>
    </source>
</evidence>
<protein>
    <submittedName>
        <fullName evidence="5">HxlR family transcriptional regulator</fullName>
    </submittedName>
</protein>
<name>A0A162F2V4_9BACI</name>
<proteinExistence type="predicted"/>
<keyword evidence="1" id="KW-0805">Transcription regulation</keyword>
<dbReference type="PROSITE" id="PS51118">
    <property type="entry name" value="HTH_HXLR"/>
    <property type="match status" value="1"/>
</dbReference>
<dbReference type="Pfam" id="PF01638">
    <property type="entry name" value="HxlR"/>
    <property type="match status" value="1"/>
</dbReference>
<dbReference type="InterPro" id="IPR036388">
    <property type="entry name" value="WH-like_DNA-bd_sf"/>
</dbReference>
<keyword evidence="3" id="KW-0804">Transcription</keyword>
<keyword evidence="2" id="KW-0238">DNA-binding</keyword>
<dbReference type="GO" id="GO:0003677">
    <property type="term" value="F:DNA binding"/>
    <property type="evidence" value="ECO:0007669"/>
    <property type="project" value="UniProtKB-KW"/>
</dbReference>
<reference evidence="5" key="1">
    <citation type="submission" date="2016-02" db="EMBL/GenBank/DDBJ databases">
        <title>Genome sequence of Bacillus trypoxylicola KCTC 13244(T).</title>
        <authorList>
            <person name="Jeong H."/>
            <person name="Park S.-H."/>
            <person name="Choi S.-K."/>
        </authorList>
    </citation>
    <scope>NUCLEOTIDE SEQUENCE [LARGE SCALE GENOMIC DNA]</scope>
    <source>
        <strain evidence="5">KCTC 13244</strain>
    </source>
</reference>
<evidence type="ECO:0000313" key="6">
    <source>
        <dbReference type="Proteomes" id="UP000075806"/>
    </source>
</evidence>
<accession>A0A162F2V4</accession>
<feature type="domain" description="HTH hxlR-type" evidence="4">
    <location>
        <begin position="7"/>
        <end position="106"/>
    </location>
</feature>
<dbReference type="InterPro" id="IPR036390">
    <property type="entry name" value="WH_DNA-bd_sf"/>
</dbReference>
<dbReference type="Proteomes" id="UP000075806">
    <property type="component" value="Unassembled WGS sequence"/>
</dbReference>
<dbReference type="OrthoDB" id="9791143at2"/>
<sequence>MVNPISCKADTALDVLVGKWTHKILYQLIKNETMRFNELKRAIPGITQKVLTAELRELEEQDIVIRKIYAQIPPKVEYSLTGYGATLIPILEAMDQWGKNHKKHLEELAADQERSGES</sequence>
<dbReference type="Gene3D" id="1.10.10.10">
    <property type="entry name" value="Winged helix-like DNA-binding domain superfamily/Winged helix DNA-binding domain"/>
    <property type="match status" value="1"/>
</dbReference>
<evidence type="ECO:0000256" key="2">
    <source>
        <dbReference type="ARBA" id="ARBA00023125"/>
    </source>
</evidence>
<evidence type="ECO:0000256" key="3">
    <source>
        <dbReference type="ARBA" id="ARBA00023163"/>
    </source>
</evidence>
<dbReference type="SUPFAM" id="SSF46785">
    <property type="entry name" value="Winged helix' DNA-binding domain"/>
    <property type="match status" value="1"/>
</dbReference>
<organism evidence="5 6">
    <name type="scientific">Alkalihalobacillus trypoxylicola</name>
    <dbReference type="NCBI Taxonomy" id="519424"/>
    <lineage>
        <taxon>Bacteria</taxon>
        <taxon>Bacillati</taxon>
        <taxon>Bacillota</taxon>
        <taxon>Bacilli</taxon>
        <taxon>Bacillales</taxon>
        <taxon>Bacillaceae</taxon>
        <taxon>Alkalihalobacillus</taxon>
    </lineage>
</organism>
<dbReference type="EMBL" id="LTAO01000002">
    <property type="protein sequence ID" value="KYG34366.1"/>
    <property type="molecule type" value="Genomic_DNA"/>
</dbReference>
<dbReference type="STRING" id="519424.AZF04_14340"/>
<dbReference type="RefSeq" id="WP_061947534.1">
    <property type="nucleotide sequence ID" value="NZ_LTAO01000002.1"/>
</dbReference>
<gene>
    <name evidence="5" type="ORF">AZF04_14340</name>
</gene>
<dbReference type="AlphaFoldDB" id="A0A162F2V4"/>